<feature type="region of interest" description="Disordered" evidence="1">
    <location>
        <begin position="203"/>
        <end position="232"/>
    </location>
</feature>
<evidence type="ECO:0000256" key="1">
    <source>
        <dbReference type="SAM" id="MobiDB-lite"/>
    </source>
</evidence>
<evidence type="ECO:0000313" key="3">
    <source>
        <dbReference type="Proteomes" id="UP001375240"/>
    </source>
</evidence>
<dbReference type="AlphaFoldDB" id="A0AAV9U3U2"/>
<reference evidence="2 3" key="1">
    <citation type="submission" date="2019-10" db="EMBL/GenBank/DDBJ databases">
        <authorList>
            <person name="Palmer J.M."/>
        </authorList>
    </citation>
    <scope>NUCLEOTIDE SEQUENCE [LARGE SCALE GENOMIC DNA]</scope>
    <source>
        <strain evidence="2 3">TWF696</strain>
    </source>
</reference>
<organism evidence="2 3">
    <name type="scientific">Orbilia brochopaga</name>
    <dbReference type="NCBI Taxonomy" id="3140254"/>
    <lineage>
        <taxon>Eukaryota</taxon>
        <taxon>Fungi</taxon>
        <taxon>Dikarya</taxon>
        <taxon>Ascomycota</taxon>
        <taxon>Pezizomycotina</taxon>
        <taxon>Orbiliomycetes</taxon>
        <taxon>Orbiliales</taxon>
        <taxon>Orbiliaceae</taxon>
        <taxon>Orbilia</taxon>
    </lineage>
</organism>
<accession>A0AAV9U3U2</accession>
<gene>
    <name evidence="2" type="ORF">TWF696_002246</name>
</gene>
<protein>
    <submittedName>
        <fullName evidence="2">Uncharacterized protein</fullName>
    </submittedName>
</protein>
<sequence>MVGSLLSSTPVAVNPYNVSSLTFDVGPLTDFSNDWALRQKEWPNFLPNIANPRPKKFAFYKEIDVDGNPYLCFQNVIIQKAPSSASLVKSTDAVGNTGTRNASKYGRDFFSLGIPIRVMVEMGHQLTKTHSIPLGSCRSVLKGDHYWMVARPPPAYPPQLVDEDMESFFLQWDEFVKTDLRSSSWLCHVIGQARVRTESSCDLERDDNNGLEPLKEKGSVLSARRRKVSPKPLSHGDFSLGITVQKIVLLEKVTVEAPTVAEMEEQRRACFLKGHEDPVPRSPTETEASRESMASRFSRTTKKRWHSIRRCVSRSSSRASRLVSQARSVSRRSRRHSIIAPLL</sequence>
<feature type="region of interest" description="Disordered" evidence="1">
    <location>
        <begin position="274"/>
        <end position="299"/>
    </location>
</feature>
<keyword evidence="3" id="KW-1185">Reference proteome</keyword>
<evidence type="ECO:0000313" key="2">
    <source>
        <dbReference type="EMBL" id="KAK6335472.1"/>
    </source>
</evidence>
<proteinExistence type="predicted"/>
<dbReference type="Proteomes" id="UP001375240">
    <property type="component" value="Unassembled WGS sequence"/>
</dbReference>
<comment type="caution">
    <text evidence="2">The sequence shown here is derived from an EMBL/GenBank/DDBJ whole genome shotgun (WGS) entry which is preliminary data.</text>
</comment>
<feature type="compositionally biased region" description="Basic and acidic residues" evidence="1">
    <location>
        <begin position="203"/>
        <end position="218"/>
    </location>
</feature>
<name>A0AAV9U3U2_9PEZI</name>
<dbReference type="EMBL" id="JAVHNQ010000012">
    <property type="protein sequence ID" value="KAK6335472.1"/>
    <property type="molecule type" value="Genomic_DNA"/>
</dbReference>